<dbReference type="GO" id="GO:0004392">
    <property type="term" value="F:heme oxygenase (decyclizing) activity"/>
    <property type="evidence" value="ECO:0007669"/>
    <property type="project" value="InterPro"/>
</dbReference>
<dbReference type="InterPro" id="IPR016084">
    <property type="entry name" value="Haem_Oase-like_multi-hlx"/>
</dbReference>
<accession>A0A1G7CXF7</accession>
<dbReference type="AlphaFoldDB" id="A0A1G7CXF7"/>
<protein>
    <submittedName>
        <fullName evidence="1">Heme oxygenase</fullName>
    </submittedName>
</protein>
<dbReference type="RefSeq" id="WP_091150058.1">
    <property type="nucleotide sequence ID" value="NZ_FNAI01000006.1"/>
</dbReference>
<dbReference type="STRING" id="1391627.SAMN05216464_106147"/>
<dbReference type="GO" id="GO:0006788">
    <property type="term" value="P:heme oxidation"/>
    <property type="evidence" value="ECO:0007669"/>
    <property type="project" value="InterPro"/>
</dbReference>
<dbReference type="OrthoDB" id="114943at2"/>
<reference evidence="1 2" key="1">
    <citation type="submission" date="2016-10" db="EMBL/GenBank/DDBJ databases">
        <authorList>
            <person name="de Groot N.N."/>
        </authorList>
    </citation>
    <scope>NUCLEOTIDE SEQUENCE [LARGE SCALE GENOMIC DNA]</scope>
    <source>
        <strain evidence="1 2">47C3B</strain>
    </source>
</reference>
<dbReference type="Gene3D" id="1.20.910.10">
    <property type="entry name" value="Heme oxygenase-like"/>
    <property type="match status" value="1"/>
</dbReference>
<evidence type="ECO:0000313" key="1">
    <source>
        <dbReference type="EMBL" id="SDE44134.1"/>
    </source>
</evidence>
<keyword evidence="2" id="KW-1185">Reference proteome</keyword>
<sequence>MQNENLSDQLKIETSGPHQELEKVLVQRMRKMQNVDDYVDLLKCFYSYFGALEDHINLYIGIAELPDHLQRRKSESLATDIHSLGGSLPEKTKPADLPLIANHLQAFGAMYVMEGSTLGGLIISRMIGKQLNLHDAGLSFFQSYGEQLHTMWDSFKLALNRQAEDQSESSIVITSAKATFRQFKVVLDRTEP</sequence>
<dbReference type="CDD" id="cd19166">
    <property type="entry name" value="HemeO-bac"/>
    <property type="match status" value="1"/>
</dbReference>
<organism evidence="1 2">
    <name type="scientific">Mucilaginibacter pineti</name>
    <dbReference type="NCBI Taxonomy" id="1391627"/>
    <lineage>
        <taxon>Bacteria</taxon>
        <taxon>Pseudomonadati</taxon>
        <taxon>Bacteroidota</taxon>
        <taxon>Sphingobacteriia</taxon>
        <taxon>Sphingobacteriales</taxon>
        <taxon>Sphingobacteriaceae</taxon>
        <taxon>Mucilaginibacter</taxon>
    </lineage>
</organism>
<dbReference type="EMBL" id="FNAI01000006">
    <property type="protein sequence ID" value="SDE44134.1"/>
    <property type="molecule type" value="Genomic_DNA"/>
</dbReference>
<gene>
    <name evidence="1" type="ORF">SAMN05216464_106147</name>
</gene>
<name>A0A1G7CXF7_9SPHI</name>
<dbReference type="Proteomes" id="UP000199072">
    <property type="component" value="Unassembled WGS sequence"/>
</dbReference>
<evidence type="ECO:0000313" key="2">
    <source>
        <dbReference type="Proteomes" id="UP000199072"/>
    </source>
</evidence>
<proteinExistence type="predicted"/>
<dbReference type="InterPro" id="IPR016053">
    <property type="entry name" value="Haem_Oase-like"/>
</dbReference>
<dbReference type="SUPFAM" id="SSF48613">
    <property type="entry name" value="Heme oxygenase-like"/>
    <property type="match status" value="1"/>
</dbReference>
<dbReference type="Pfam" id="PF01126">
    <property type="entry name" value="Heme_oxygenase"/>
    <property type="match status" value="1"/>
</dbReference>